<organism evidence="2 3">
    <name type="scientific">Rhodotorula graminis (strain WP1)</name>
    <dbReference type="NCBI Taxonomy" id="578459"/>
    <lineage>
        <taxon>Eukaryota</taxon>
        <taxon>Fungi</taxon>
        <taxon>Dikarya</taxon>
        <taxon>Basidiomycota</taxon>
        <taxon>Pucciniomycotina</taxon>
        <taxon>Microbotryomycetes</taxon>
        <taxon>Sporidiobolales</taxon>
        <taxon>Sporidiobolaceae</taxon>
        <taxon>Rhodotorula</taxon>
    </lineage>
</organism>
<accession>A0A0P9F1K4</accession>
<feature type="compositionally biased region" description="Basic and acidic residues" evidence="1">
    <location>
        <begin position="164"/>
        <end position="179"/>
    </location>
</feature>
<evidence type="ECO:0000313" key="3">
    <source>
        <dbReference type="Proteomes" id="UP000053890"/>
    </source>
</evidence>
<feature type="compositionally biased region" description="Basic and acidic residues" evidence="1">
    <location>
        <begin position="117"/>
        <end position="146"/>
    </location>
</feature>
<evidence type="ECO:0000256" key="1">
    <source>
        <dbReference type="SAM" id="MobiDB-lite"/>
    </source>
</evidence>
<keyword evidence="3" id="KW-1185">Reference proteome</keyword>
<proteinExistence type="predicted"/>
<evidence type="ECO:0000313" key="2">
    <source>
        <dbReference type="EMBL" id="KPV73487.1"/>
    </source>
</evidence>
<protein>
    <submittedName>
        <fullName evidence="2">Uncharacterized protein</fullName>
    </submittedName>
</protein>
<reference evidence="2 3" key="1">
    <citation type="journal article" date="2015" name="Front. Microbiol.">
        <title>Genome sequence of the plant growth promoting endophytic yeast Rhodotorula graminis WP1.</title>
        <authorList>
            <person name="Firrincieli A."/>
            <person name="Otillar R."/>
            <person name="Salamov A."/>
            <person name="Schmutz J."/>
            <person name="Khan Z."/>
            <person name="Redman R.S."/>
            <person name="Fleck N.D."/>
            <person name="Lindquist E."/>
            <person name="Grigoriev I.V."/>
            <person name="Doty S.L."/>
        </authorList>
    </citation>
    <scope>NUCLEOTIDE SEQUENCE [LARGE SCALE GENOMIC DNA]</scope>
    <source>
        <strain evidence="2 3">WP1</strain>
    </source>
</reference>
<dbReference type="RefSeq" id="XP_018269536.1">
    <property type="nucleotide sequence ID" value="XM_018414611.1"/>
</dbReference>
<feature type="region of interest" description="Disordered" evidence="1">
    <location>
        <begin position="1"/>
        <end position="83"/>
    </location>
</feature>
<sequence>MAAQQRKARAAPADAHTAPAAASAGLHAASSAPAPAARAPPRTDDDESATDDDEPSSDKLKVDKRPLSTDEEAAGRQLYSHLVLRRDKAALEPLVRRPALRRLVASIDLAVLVAEDARERKQEDERERKKKLREDKERREKEREEQEQVGMDVYGQGGKGGVGRRSDEKQAAEAQKAADEEAAAEAKAVEDKAAEDKLVAEHIETILADVPNVKAVRAVSCDELVHVLLSQSTIRVERLDIQLVVGDLLLQCAPALVDLHDLRCDDIDDNADLPVLRNLTTLHVRSYCDAATFLLMVAPVRDQLVDLAFPVSSRIQPFNLGSFLKVKHFRLRIQNEPFPRATRPESSASSWVPHGLPHVEHLYLEGTLKFRTWDDRISSNPVHLPPRTADILLSLPRGHLRPEALGTLALGGEVGRGLCALLRGSENAYTALGAALKAAGIEVTTVR</sequence>
<dbReference type="EMBL" id="KQ474082">
    <property type="protein sequence ID" value="KPV73487.1"/>
    <property type="molecule type" value="Genomic_DNA"/>
</dbReference>
<feature type="compositionally biased region" description="Basic and acidic residues" evidence="1">
    <location>
        <begin position="56"/>
        <end position="68"/>
    </location>
</feature>
<name>A0A0P9F1K4_RHOGW</name>
<feature type="region of interest" description="Disordered" evidence="1">
    <location>
        <begin position="117"/>
        <end position="187"/>
    </location>
</feature>
<dbReference type="AlphaFoldDB" id="A0A0P9F1K4"/>
<dbReference type="GeneID" id="28975059"/>
<dbReference type="Proteomes" id="UP000053890">
    <property type="component" value="Unassembled WGS sequence"/>
</dbReference>
<feature type="compositionally biased region" description="Acidic residues" evidence="1">
    <location>
        <begin position="44"/>
        <end position="55"/>
    </location>
</feature>
<feature type="compositionally biased region" description="Low complexity" evidence="1">
    <location>
        <begin position="1"/>
        <end position="40"/>
    </location>
</feature>
<gene>
    <name evidence="2" type="ORF">RHOBADRAFT_45450</name>
</gene>